<dbReference type="RefSeq" id="WP_063208290.1">
    <property type="nucleotide sequence ID" value="NZ_LUKD01000006.1"/>
</dbReference>
<reference evidence="2 3" key="1">
    <citation type="submission" date="2016-03" db="EMBL/GenBank/DDBJ databases">
        <authorList>
            <person name="Ploux O."/>
        </authorList>
    </citation>
    <scope>NUCLEOTIDE SEQUENCE [LARGE SCALE GENOMIC DNA]</scope>
    <source>
        <strain evidence="2 3">EC13</strain>
    </source>
</reference>
<proteinExistence type="predicted"/>
<comment type="caution">
    <text evidence="2">The sequence shown here is derived from an EMBL/GenBank/DDBJ whole genome shotgun (WGS) entry which is preliminary data.</text>
</comment>
<dbReference type="Proteomes" id="UP000075799">
    <property type="component" value="Unassembled WGS sequence"/>
</dbReference>
<accession>A0A161PB51</accession>
<dbReference type="OrthoDB" id="5292296at2"/>
<evidence type="ECO:0000313" key="2">
    <source>
        <dbReference type="EMBL" id="KYG64282.1"/>
    </source>
</evidence>
<evidence type="ECO:0000256" key="1">
    <source>
        <dbReference type="SAM" id="SignalP"/>
    </source>
</evidence>
<feature type="signal peptide" evidence="1">
    <location>
        <begin position="1"/>
        <end position="18"/>
    </location>
</feature>
<dbReference type="AlphaFoldDB" id="A0A161PB51"/>
<keyword evidence="1" id="KW-0732">Signal</keyword>
<feature type="chain" id="PRO_5007825248" evidence="1">
    <location>
        <begin position="19"/>
        <end position="191"/>
    </location>
</feature>
<gene>
    <name evidence="2" type="ORF">AZI87_13680</name>
</gene>
<evidence type="ECO:0000313" key="3">
    <source>
        <dbReference type="Proteomes" id="UP000075799"/>
    </source>
</evidence>
<protein>
    <submittedName>
        <fullName evidence="2">Uncharacterized protein</fullName>
    </submittedName>
</protein>
<dbReference type="EMBL" id="LUKD01000006">
    <property type="protein sequence ID" value="KYG64282.1"/>
    <property type="molecule type" value="Genomic_DNA"/>
</dbReference>
<organism evidence="2 3">
    <name type="scientific">Bdellovibrio bacteriovorus</name>
    <dbReference type="NCBI Taxonomy" id="959"/>
    <lineage>
        <taxon>Bacteria</taxon>
        <taxon>Pseudomonadati</taxon>
        <taxon>Bdellovibrionota</taxon>
        <taxon>Bdellovibrionia</taxon>
        <taxon>Bdellovibrionales</taxon>
        <taxon>Pseudobdellovibrionaceae</taxon>
        <taxon>Bdellovibrio</taxon>
    </lineage>
</organism>
<name>A0A161PB51_BDEBC</name>
<sequence>MRFLLFFASVLFSISAFAADTEAYFEALKQSGINYEPDGAICEQVAKLHYREEYPAGPFLITTGVEYSTGVLTLGELDIVVIDRATQKVVLVSEVKCWRNLQQALDKAKSQRLRFQWNLEKHSQQMQFDSYEGLPFNVAQFDSSTQYRSLSQAGGVKKGFDAELELTLSELKQLRMRLLKCQAWGECRRPE</sequence>